<proteinExistence type="predicted"/>
<keyword evidence="2" id="KW-1185">Reference proteome</keyword>
<dbReference type="EMBL" id="JAHRIO010042001">
    <property type="protein sequence ID" value="MEQ2172445.1"/>
    <property type="molecule type" value="Genomic_DNA"/>
</dbReference>
<evidence type="ECO:0000313" key="1">
    <source>
        <dbReference type="EMBL" id="MEQ2172445.1"/>
    </source>
</evidence>
<reference evidence="1 2" key="1">
    <citation type="submission" date="2021-06" db="EMBL/GenBank/DDBJ databases">
        <authorList>
            <person name="Palmer J.M."/>
        </authorList>
    </citation>
    <scope>NUCLEOTIDE SEQUENCE [LARGE SCALE GENOMIC DNA]</scope>
    <source>
        <strain evidence="1 2">GA_2019</strain>
        <tissue evidence="1">Muscle</tissue>
    </source>
</reference>
<protein>
    <submittedName>
        <fullName evidence="1">Uncharacterized protein</fullName>
    </submittedName>
</protein>
<comment type="caution">
    <text evidence="1">The sequence shown here is derived from an EMBL/GenBank/DDBJ whole genome shotgun (WGS) entry which is preliminary data.</text>
</comment>
<accession>A0ABV0NM07</accession>
<gene>
    <name evidence="1" type="ORF">GOODEAATRI_021093</name>
</gene>
<dbReference type="Proteomes" id="UP001476798">
    <property type="component" value="Unassembled WGS sequence"/>
</dbReference>
<sequence length="343" mass="39320">MFPSADSRTHASPWEEASCNQVVLSVNEALRTCYTDGVTSATRAYVSRMSEKDQHEECPHCESILSQEHKLFYETFYNTEPVPFKQTFVGFMVPYFEICEPSASVRYVRQERIISLLGAIHLREVPCNGTWLARELQCEASLNRLRQAALMCVRAPELHSFMLEDKNDYGLLHLTRKLLLRKRNLTQGARLFGLFACDAMLAPGDWLVRNEAVIQVLVALPHTRPKRTHAADGVRSWARCILAHCIVFHKYDSESMREHKALDVGCCSDTVHLQSHTRTLQKCSTRKGRVFNQRHGVKYAKLGVGLDNTKRRVTREAMTCPRRVRRMKFLFFNVVVSGRDLTS</sequence>
<name>A0ABV0NM07_9TELE</name>
<organism evidence="1 2">
    <name type="scientific">Goodea atripinnis</name>
    <dbReference type="NCBI Taxonomy" id="208336"/>
    <lineage>
        <taxon>Eukaryota</taxon>
        <taxon>Metazoa</taxon>
        <taxon>Chordata</taxon>
        <taxon>Craniata</taxon>
        <taxon>Vertebrata</taxon>
        <taxon>Euteleostomi</taxon>
        <taxon>Actinopterygii</taxon>
        <taxon>Neopterygii</taxon>
        <taxon>Teleostei</taxon>
        <taxon>Neoteleostei</taxon>
        <taxon>Acanthomorphata</taxon>
        <taxon>Ovalentaria</taxon>
        <taxon>Atherinomorphae</taxon>
        <taxon>Cyprinodontiformes</taxon>
        <taxon>Goodeidae</taxon>
        <taxon>Goodea</taxon>
    </lineage>
</organism>
<evidence type="ECO:0000313" key="2">
    <source>
        <dbReference type="Proteomes" id="UP001476798"/>
    </source>
</evidence>